<dbReference type="Pfam" id="PF12833">
    <property type="entry name" value="HTH_18"/>
    <property type="match status" value="1"/>
</dbReference>
<dbReference type="InterPro" id="IPR050204">
    <property type="entry name" value="AraC_XylS_family_regulators"/>
</dbReference>
<accession>A0ABX6MCI5</accession>
<evidence type="ECO:0000313" key="6">
    <source>
        <dbReference type="Proteomes" id="UP000503117"/>
    </source>
</evidence>
<keyword evidence="6" id="KW-1185">Reference proteome</keyword>
<reference evidence="5 6" key="1">
    <citation type="submission" date="2020-04" db="EMBL/GenBank/DDBJ databases">
        <title>Genome sequencing of novel species.</title>
        <authorList>
            <person name="Heo J."/>
            <person name="Kim S.-J."/>
            <person name="Kim J.-S."/>
            <person name="Hong S.-B."/>
            <person name="Kwon S.-W."/>
        </authorList>
    </citation>
    <scope>NUCLEOTIDE SEQUENCE [LARGE SCALE GENOMIC DNA]</scope>
    <source>
        <strain evidence="5 6">AF9R3</strain>
    </source>
</reference>
<gene>
    <name evidence="5" type="ORF">HH213_11135</name>
</gene>
<dbReference type="SMART" id="SM00342">
    <property type="entry name" value="HTH_ARAC"/>
    <property type="match status" value="1"/>
</dbReference>
<keyword evidence="2" id="KW-0238">DNA-binding</keyword>
<organism evidence="5 6">
    <name type="scientific">Duganella dendranthematis</name>
    <dbReference type="NCBI Taxonomy" id="2728021"/>
    <lineage>
        <taxon>Bacteria</taxon>
        <taxon>Pseudomonadati</taxon>
        <taxon>Pseudomonadota</taxon>
        <taxon>Betaproteobacteria</taxon>
        <taxon>Burkholderiales</taxon>
        <taxon>Oxalobacteraceae</taxon>
        <taxon>Telluria group</taxon>
        <taxon>Duganella</taxon>
    </lineage>
</organism>
<evidence type="ECO:0000256" key="3">
    <source>
        <dbReference type="ARBA" id="ARBA00023163"/>
    </source>
</evidence>
<dbReference type="EMBL" id="CP051684">
    <property type="protein sequence ID" value="QJD90587.1"/>
    <property type="molecule type" value="Genomic_DNA"/>
</dbReference>
<dbReference type="PANTHER" id="PTHR46796:SF7">
    <property type="entry name" value="ARAC FAMILY TRANSCRIPTIONAL REGULATOR"/>
    <property type="match status" value="1"/>
</dbReference>
<keyword evidence="3" id="KW-0804">Transcription</keyword>
<dbReference type="PROSITE" id="PS01124">
    <property type="entry name" value="HTH_ARAC_FAMILY_2"/>
    <property type="match status" value="1"/>
</dbReference>
<evidence type="ECO:0000313" key="5">
    <source>
        <dbReference type="EMBL" id="QJD90587.1"/>
    </source>
</evidence>
<proteinExistence type="predicted"/>
<dbReference type="Proteomes" id="UP000503117">
    <property type="component" value="Chromosome"/>
</dbReference>
<dbReference type="Gene3D" id="1.10.10.60">
    <property type="entry name" value="Homeodomain-like"/>
    <property type="match status" value="2"/>
</dbReference>
<dbReference type="PANTHER" id="PTHR46796">
    <property type="entry name" value="HTH-TYPE TRANSCRIPTIONAL ACTIVATOR RHAS-RELATED"/>
    <property type="match status" value="1"/>
</dbReference>
<dbReference type="InterPro" id="IPR032783">
    <property type="entry name" value="AraC_lig"/>
</dbReference>
<evidence type="ECO:0000259" key="4">
    <source>
        <dbReference type="PROSITE" id="PS01124"/>
    </source>
</evidence>
<evidence type="ECO:0000256" key="1">
    <source>
        <dbReference type="ARBA" id="ARBA00023015"/>
    </source>
</evidence>
<evidence type="ECO:0000256" key="2">
    <source>
        <dbReference type="ARBA" id="ARBA00023125"/>
    </source>
</evidence>
<dbReference type="InterPro" id="IPR018060">
    <property type="entry name" value="HTH_AraC"/>
</dbReference>
<name>A0ABX6MCI5_9BURK</name>
<dbReference type="RefSeq" id="WP_169112294.1">
    <property type="nucleotide sequence ID" value="NZ_CP051684.1"/>
</dbReference>
<keyword evidence="1" id="KW-0805">Transcription regulation</keyword>
<feature type="domain" description="HTH araC/xylS-type" evidence="4">
    <location>
        <begin position="244"/>
        <end position="341"/>
    </location>
</feature>
<dbReference type="Pfam" id="PF12852">
    <property type="entry name" value="Cupin_6"/>
    <property type="match status" value="1"/>
</dbReference>
<dbReference type="SUPFAM" id="SSF46689">
    <property type="entry name" value="Homeodomain-like"/>
    <property type="match status" value="2"/>
</dbReference>
<sequence>MKEKTAAAISMISKACLTGHDADALVHAPSSEITGVPPIDPDMLSHVLTQVRLRGGAVYRAKLRAPWALRFPAGAAHFYYVEQGTAWVHLAGRTALSLEQGDLLMLPHRQDHVLSGGALMATDDIELVSRAHFGTNRHVLRAGKDGAVCRLIGGQFHFDGDAAAAVLAALPQALHLPGNGIDAPPWLDAITRFLLQEAHGGGPGSALMVSRLVDLLVIRMLRCWAESQVRLPGWIAGLSELRLGRALRAIHAEPHRPWTVQALAALAGMSRSAFAERFTAAVGQAPLQYAQHWKLTLAHDMLAQGVLVTQAAGRSGYASEAAFSRAFKSHFGYSPSTVRGQRA</sequence>
<protein>
    <submittedName>
        <fullName evidence="5">AraC family transcriptional regulator</fullName>
    </submittedName>
</protein>
<dbReference type="InterPro" id="IPR009057">
    <property type="entry name" value="Homeodomain-like_sf"/>
</dbReference>